<protein>
    <submittedName>
        <fullName evidence="1">Uncharacterized protein</fullName>
    </submittedName>
</protein>
<dbReference type="Proteomes" id="UP000179920">
    <property type="component" value="Chromosome XI"/>
</dbReference>
<evidence type="ECO:0000313" key="2">
    <source>
        <dbReference type="Proteomes" id="UP000179920"/>
    </source>
</evidence>
<accession>A0A1K0H7F5</accession>
<reference evidence="2" key="1">
    <citation type="submission" date="2016-04" db="EMBL/GenBank/DDBJ databases">
        <authorList>
            <person name="Guldener U."/>
            <person name="Guldener U."/>
        </authorList>
    </citation>
    <scope>NUCLEOTIDE SEQUENCE [LARGE SCALE GENOMIC DNA]</scope>
    <source>
        <strain evidence="2">UB2112</strain>
    </source>
</reference>
<sequence>MDVSMSTSMMPILKGSTDYHSWRKHFKRYVKGINPIMKAVTTILNAIAPNVAVSIDDDEERSAHQIWKLLEDHYSKGTVIQLYILLTELVQLSQIGGVGKFISNIEHISTESSLMGKPIGPDIKLGCLLRGIQPHPRPYTATYEAEWESTKKEALDKKMQTDEKSVETQLHRLFNCVAMNLRNHESSAQLKEQDLTHRLS</sequence>
<dbReference type="Pfam" id="PF14223">
    <property type="entry name" value="Retrotran_gag_2"/>
    <property type="match status" value="1"/>
</dbReference>
<organism evidence="1 2">
    <name type="scientific">Ustilago bromivora</name>
    <dbReference type="NCBI Taxonomy" id="307758"/>
    <lineage>
        <taxon>Eukaryota</taxon>
        <taxon>Fungi</taxon>
        <taxon>Dikarya</taxon>
        <taxon>Basidiomycota</taxon>
        <taxon>Ustilaginomycotina</taxon>
        <taxon>Ustilaginomycetes</taxon>
        <taxon>Ustilaginales</taxon>
        <taxon>Ustilaginaceae</taxon>
        <taxon>Ustilago</taxon>
    </lineage>
</organism>
<gene>
    <name evidence="1" type="ORF">UBRO_20785</name>
</gene>
<proteinExistence type="predicted"/>
<dbReference type="EMBL" id="LT558127">
    <property type="protein sequence ID" value="SAM83782.1"/>
    <property type="molecule type" value="Genomic_DNA"/>
</dbReference>
<name>A0A1K0H7F5_9BASI</name>
<evidence type="ECO:0000313" key="1">
    <source>
        <dbReference type="EMBL" id="SAM83782.1"/>
    </source>
</evidence>
<dbReference type="AlphaFoldDB" id="A0A1K0H7F5"/>